<dbReference type="AlphaFoldDB" id="A0AAN4Z166"/>
<gene>
    <name evidence="3" type="ORF">PMAYCL1PPCAC_01599</name>
</gene>
<protein>
    <submittedName>
        <fullName evidence="3">Uncharacterized protein</fullName>
    </submittedName>
</protein>
<keyword evidence="4" id="KW-1185">Reference proteome</keyword>
<dbReference type="Proteomes" id="UP001328107">
    <property type="component" value="Unassembled WGS sequence"/>
</dbReference>
<feature type="non-terminal residue" evidence="3">
    <location>
        <position position="1"/>
    </location>
</feature>
<dbReference type="EMBL" id="BTRK01000001">
    <property type="protein sequence ID" value="GMR31404.1"/>
    <property type="molecule type" value="Genomic_DNA"/>
</dbReference>
<evidence type="ECO:0000313" key="4">
    <source>
        <dbReference type="Proteomes" id="UP001328107"/>
    </source>
</evidence>
<keyword evidence="2" id="KW-1133">Transmembrane helix</keyword>
<evidence type="ECO:0000313" key="3">
    <source>
        <dbReference type="EMBL" id="GMR31404.1"/>
    </source>
</evidence>
<organism evidence="3 4">
    <name type="scientific">Pristionchus mayeri</name>
    <dbReference type="NCBI Taxonomy" id="1317129"/>
    <lineage>
        <taxon>Eukaryota</taxon>
        <taxon>Metazoa</taxon>
        <taxon>Ecdysozoa</taxon>
        <taxon>Nematoda</taxon>
        <taxon>Chromadorea</taxon>
        <taxon>Rhabditida</taxon>
        <taxon>Rhabditina</taxon>
        <taxon>Diplogasteromorpha</taxon>
        <taxon>Diplogasteroidea</taxon>
        <taxon>Neodiplogasteridae</taxon>
        <taxon>Pristionchus</taxon>
    </lineage>
</organism>
<feature type="region of interest" description="Disordered" evidence="1">
    <location>
        <begin position="46"/>
        <end position="86"/>
    </location>
</feature>
<evidence type="ECO:0000256" key="1">
    <source>
        <dbReference type="SAM" id="MobiDB-lite"/>
    </source>
</evidence>
<comment type="caution">
    <text evidence="3">The sequence shown here is derived from an EMBL/GenBank/DDBJ whole genome shotgun (WGS) entry which is preliminary data.</text>
</comment>
<feature type="transmembrane region" description="Helical" evidence="2">
    <location>
        <begin position="20"/>
        <end position="39"/>
    </location>
</feature>
<proteinExistence type="predicted"/>
<evidence type="ECO:0000256" key="2">
    <source>
        <dbReference type="SAM" id="Phobius"/>
    </source>
</evidence>
<name>A0AAN4Z166_9BILA</name>
<keyword evidence="2" id="KW-0472">Membrane</keyword>
<sequence length="86" mass="9452">SMGDCNSIHVCNSSPSSKGLLILILLFYYLFIAAIVIISKMCKNNQEKKRSDSYKSGPATVKKPVDTVEQGSQTDSAQFSISFDKK</sequence>
<feature type="compositionally biased region" description="Polar residues" evidence="1">
    <location>
        <begin position="69"/>
        <end position="86"/>
    </location>
</feature>
<feature type="non-terminal residue" evidence="3">
    <location>
        <position position="86"/>
    </location>
</feature>
<accession>A0AAN4Z166</accession>
<keyword evidence="2" id="KW-0812">Transmembrane</keyword>
<reference evidence="4" key="1">
    <citation type="submission" date="2022-10" db="EMBL/GenBank/DDBJ databases">
        <title>Genome assembly of Pristionchus species.</title>
        <authorList>
            <person name="Yoshida K."/>
            <person name="Sommer R.J."/>
        </authorList>
    </citation>
    <scope>NUCLEOTIDE SEQUENCE [LARGE SCALE GENOMIC DNA]</scope>
    <source>
        <strain evidence="4">RS5460</strain>
    </source>
</reference>